<dbReference type="GO" id="GO:0044341">
    <property type="term" value="P:sodium-dependent phosphate transport"/>
    <property type="evidence" value="ECO:0007669"/>
    <property type="project" value="InterPro"/>
</dbReference>
<dbReference type="InterPro" id="IPR004633">
    <property type="entry name" value="NaPi_cotrn-rel/YqeW-like"/>
</dbReference>
<feature type="transmembrane region" description="Helical" evidence="6">
    <location>
        <begin position="141"/>
        <end position="159"/>
    </location>
</feature>
<feature type="transmembrane region" description="Helical" evidence="6">
    <location>
        <begin position="219"/>
        <end position="241"/>
    </location>
</feature>
<dbReference type="PANTHER" id="PTHR10010">
    <property type="entry name" value="SOLUTE CARRIER FAMILY 34 SODIUM PHOSPHATE , MEMBER 2-RELATED"/>
    <property type="match status" value="1"/>
</dbReference>
<reference evidence="8 9" key="1">
    <citation type="submission" date="2019-08" db="EMBL/GenBank/DDBJ databases">
        <title>Isolation and enrichment of carboxydotrophic bacteria from anaerobic sludge for the production of bio-based chemicals from syngas.</title>
        <authorList>
            <person name="Antares A.L."/>
            <person name="Moreira J."/>
            <person name="Diender M."/>
            <person name="Parshina S.N."/>
            <person name="Stams A.J.M."/>
            <person name="Alves M."/>
            <person name="Alves J.I."/>
            <person name="Sousa D.Z."/>
        </authorList>
    </citation>
    <scope>NUCLEOTIDE SEQUENCE [LARGE SCALE GENOMIC DNA]</scope>
    <source>
        <strain evidence="8 9">JM</strain>
    </source>
</reference>
<evidence type="ECO:0000256" key="1">
    <source>
        <dbReference type="ARBA" id="ARBA00004651"/>
    </source>
</evidence>
<dbReference type="EMBL" id="VSLA01000013">
    <property type="protein sequence ID" value="TYC86042.1"/>
    <property type="molecule type" value="Genomic_DNA"/>
</dbReference>
<feature type="transmembrane region" description="Helical" evidence="6">
    <location>
        <begin position="180"/>
        <end position="207"/>
    </location>
</feature>
<gene>
    <name evidence="8" type="ORF">FXB42_08580</name>
</gene>
<proteinExistence type="predicted"/>
<dbReference type="Pfam" id="PF02690">
    <property type="entry name" value="Na_Pi_cotrans"/>
    <property type="match status" value="2"/>
</dbReference>
<dbReference type="Proteomes" id="UP000322619">
    <property type="component" value="Unassembled WGS sequence"/>
</dbReference>
<keyword evidence="4 6" id="KW-1133">Transmembrane helix</keyword>
<feature type="transmembrane region" description="Helical" evidence="6">
    <location>
        <begin position="72"/>
        <end position="95"/>
    </location>
</feature>
<keyword evidence="5 6" id="KW-0472">Membrane</keyword>
<feature type="transmembrane region" description="Helical" evidence="6">
    <location>
        <begin position="107"/>
        <end position="129"/>
    </location>
</feature>
<evidence type="ECO:0000259" key="7">
    <source>
        <dbReference type="Pfam" id="PF01895"/>
    </source>
</evidence>
<comment type="caution">
    <text evidence="8">The sequence shown here is derived from an EMBL/GenBank/DDBJ whole genome shotgun (WGS) entry which is preliminary data.</text>
</comment>
<keyword evidence="3 6" id="KW-0812">Transmembrane</keyword>
<dbReference type="NCBIfam" id="TIGR00704">
    <property type="entry name" value="NaPi_cotrn_rel"/>
    <property type="match status" value="1"/>
</dbReference>
<evidence type="ECO:0000256" key="5">
    <source>
        <dbReference type="ARBA" id="ARBA00023136"/>
    </source>
</evidence>
<comment type="subcellular location">
    <subcellularLocation>
        <location evidence="1">Cell membrane</location>
        <topology evidence="1">Multi-pass membrane protein</topology>
    </subcellularLocation>
</comment>
<name>A0A5D0WNT8_9FIRM</name>
<evidence type="ECO:0000256" key="2">
    <source>
        <dbReference type="ARBA" id="ARBA00022475"/>
    </source>
</evidence>
<dbReference type="AlphaFoldDB" id="A0A5D0WNT8"/>
<keyword evidence="2" id="KW-1003">Cell membrane</keyword>
<evidence type="ECO:0000256" key="6">
    <source>
        <dbReference type="SAM" id="Phobius"/>
    </source>
</evidence>
<dbReference type="PANTHER" id="PTHR10010:SF46">
    <property type="entry name" value="SODIUM-DEPENDENT PHOSPHATE TRANSPORT PROTEIN 2B"/>
    <property type="match status" value="1"/>
</dbReference>
<evidence type="ECO:0000256" key="4">
    <source>
        <dbReference type="ARBA" id="ARBA00022989"/>
    </source>
</evidence>
<dbReference type="InterPro" id="IPR038078">
    <property type="entry name" value="PhoU-like_sf"/>
</dbReference>
<accession>A0A5D0WNT8</accession>
<evidence type="ECO:0000256" key="3">
    <source>
        <dbReference type="ARBA" id="ARBA00022692"/>
    </source>
</evidence>
<dbReference type="Gene3D" id="1.20.58.220">
    <property type="entry name" value="Phosphate transport system protein phou homolog 2, domain 2"/>
    <property type="match status" value="1"/>
</dbReference>
<dbReference type="Pfam" id="PF01895">
    <property type="entry name" value="PhoU"/>
    <property type="match status" value="2"/>
</dbReference>
<dbReference type="NCBIfam" id="NF037997">
    <property type="entry name" value="Na_Pi_symport"/>
    <property type="match status" value="1"/>
</dbReference>
<protein>
    <submittedName>
        <fullName evidence="8">Na/Pi cotransporter family protein</fullName>
    </submittedName>
</protein>
<dbReference type="SUPFAM" id="SSF109755">
    <property type="entry name" value="PhoU-like"/>
    <property type="match status" value="1"/>
</dbReference>
<feature type="transmembrane region" description="Helical" evidence="6">
    <location>
        <begin position="6"/>
        <end position="26"/>
    </location>
</feature>
<feature type="transmembrane region" description="Helical" evidence="6">
    <location>
        <begin position="253"/>
        <end position="272"/>
    </location>
</feature>
<feature type="domain" description="PhoU" evidence="7">
    <location>
        <begin position="478"/>
        <end position="558"/>
    </location>
</feature>
<feature type="transmembrane region" description="Helical" evidence="6">
    <location>
        <begin position="284"/>
        <end position="303"/>
    </location>
</feature>
<dbReference type="InterPro" id="IPR003841">
    <property type="entry name" value="Na/Pi_transpt"/>
</dbReference>
<organism evidence="8 9">
    <name type="scientific">Acetobacterium wieringae</name>
    <dbReference type="NCBI Taxonomy" id="52694"/>
    <lineage>
        <taxon>Bacteria</taxon>
        <taxon>Bacillati</taxon>
        <taxon>Bacillota</taxon>
        <taxon>Clostridia</taxon>
        <taxon>Eubacteriales</taxon>
        <taxon>Eubacteriaceae</taxon>
        <taxon>Acetobacterium</taxon>
    </lineage>
</organism>
<evidence type="ECO:0000313" key="9">
    <source>
        <dbReference type="Proteomes" id="UP000322619"/>
    </source>
</evidence>
<dbReference type="GO" id="GO:0005886">
    <property type="term" value="C:plasma membrane"/>
    <property type="evidence" value="ECO:0007669"/>
    <property type="project" value="UniProtKB-SubCell"/>
</dbReference>
<dbReference type="InterPro" id="IPR026022">
    <property type="entry name" value="PhoU_dom"/>
</dbReference>
<evidence type="ECO:0000313" key="8">
    <source>
        <dbReference type="EMBL" id="TYC86042.1"/>
    </source>
</evidence>
<dbReference type="GO" id="GO:0005436">
    <property type="term" value="F:sodium:phosphate symporter activity"/>
    <property type="evidence" value="ECO:0007669"/>
    <property type="project" value="InterPro"/>
</dbReference>
<feature type="transmembrane region" description="Helical" evidence="6">
    <location>
        <begin position="315"/>
        <end position="336"/>
    </location>
</feature>
<sequence length="584" mass="63756">MILEEIMTLEMLIGLFGGLGLFVFGMHMMSEGLKTVAGTKMKKLLEVLTNNKVKAILVGTVVTMIVQSSSTTTVMVVGFVNAALMTLTQAAGVILGANIGTTVTAQLIAFNVTELAPVFIGFGALITLFSSRKKNRDWGSIMLGFGILFFGIAAMSTAMEPLRESEDFIYLLSTYGKNPLLGVLIGTLITGIIQSSSASIGLLQALALSGVFASIGGTGAIQICIPILIGTNIGTCVTALISCIGTSTAAKKAAFIHLFVNVFGAIWVMILLVGMDSIMAINPIYEFIVSISGVFISSSGEAVPNVARQIAMAHTFFNVANTIVLFPLIGYFVTFLDRIYPEKEEEKGLQLDDRLLNNPSIALGQVVKETNRLAEMSFKNFKIACESIMDGNEKLVEEIIKREERIDEFQQGIVEYSVKLSNENMSEEENDRLAFVMKGSHDLERIGDHAMNIGELAEMRATNKIIFSDIANQEVLNLISLTSNTLRDMVELMETEESSLCYKILDEEEEIDEMTESLKDDHIRRLNEGICNPYAGVIFLDLLTNIERVGDHASNIAQGILGLKLHQGLIAKDDYDNEMEDSQQ</sequence>
<feature type="domain" description="PhoU" evidence="7">
    <location>
        <begin position="371"/>
        <end position="456"/>
    </location>
</feature>